<dbReference type="EMBL" id="BPQB01000069">
    <property type="protein sequence ID" value="GJE97264.1"/>
    <property type="molecule type" value="Genomic_DNA"/>
</dbReference>
<evidence type="ECO:0000256" key="2">
    <source>
        <dbReference type="ARBA" id="ARBA00022737"/>
    </source>
</evidence>
<dbReference type="InterPro" id="IPR001680">
    <property type="entry name" value="WD40_rpt"/>
</dbReference>
<dbReference type="InterPro" id="IPR050505">
    <property type="entry name" value="WDR55/POC1"/>
</dbReference>
<keyword evidence="6" id="KW-1185">Reference proteome</keyword>
<keyword evidence="1 3" id="KW-0853">WD repeat</keyword>
<dbReference type="PANTHER" id="PTHR44019:SF8">
    <property type="entry name" value="POC1 CENTRIOLAR PROTEIN HOMOLOG"/>
    <property type="match status" value="1"/>
</dbReference>
<dbReference type="OrthoDB" id="340259at2759"/>
<dbReference type="InterPro" id="IPR015943">
    <property type="entry name" value="WD40/YVTN_repeat-like_dom_sf"/>
</dbReference>
<evidence type="ECO:0000313" key="5">
    <source>
        <dbReference type="EMBL" id="GJE97264.1"/>
    </source>
</evidence>
<reference evidence="5 6" key="1">
    <citation type="submission" date="2021-08" db="EMBL/GenBank/DDBJ databases">
        <title>Draft Genome Sequence of Phanerochaete sordida strain YK-624.</title>
        <authorList>
            <person name="Mori T."/>
            <person name="Dohra H."/>
            <person name="Suzuki T."/>
            <person name="Kawagishi H."/>
            <person name="Hirai H."/>
        </authorList>
    </citation>
    <scope>NUCLEOTIDE SEQUENCE [LARGE SCALE GENOMIC DNA]</scope>
    <source>
        <strain evidence="5 6">YK-624</strain>
    </source>
</reference>
<dbReference type="SUPFAM" id="SSF50998">
    <property type="entry name" value="Quinoprotein alcohol dehydrogenase-like"/>
    <property type="match status" value="1"/>
</dbReference>
<gene>
    <name evidence="5" type="ORF">PsYK624_134800</name>
</gene>
<dbReference type="InterPro" id="IPR011047">
    <property type="entry name" value="Quinoprotein_ADH-like_sf"/>
</dbReference>
<dbReference type="PROSITE" id="PS50082">
    <property type="entry name" value="WD_REPEATS_2"/>
    <property type="match status" value="2"/>
</dbReference>
<name>A0A9P3GPS8_9APHY</name>
<dbReference type="Proteomes" id="UP000703269">
    <property type="component" value="Unassembled WGS sequence"/>
</dbReference>
<evidence type="ECO:0000313" key="6">
    <source>
        <dbReference type="Proteomes" id="UP000703269"/>
    </source>
</evidence>
<dbReference type="Pfam" id="PF00400">
    <property type="entry name" value="WD40"/>
    <property type="match status" value="2"/>
</dbReference>
<keyword evidence="2" id="KW-0677">Repeat</keyword>
<feature type="repeat" description="WD" evidence="3">
    <location>
        <begin position="528"/>
        <end position="571"/>
    </location>
</feature>
<sequence length="774" mass="84923">MYRLHRFPSAPDKIYSSSMKTLYLGHGMWYPEPHESGEPQIGDVGFMKEGAFIRLFNLDVSAPEKKVSFWDPPFEVSERPPPGSFKIDQRARPLAPTHYRSHGVQSRRYHASVNLAPGSGVSAGIGAEYTCTASQGAVLALKSVTDAHTVFDNTELKAYVLRNHERWCAFAHDVHHLAVKPAAIVMVSGWVKTRPDWAAAAFSNTGSRRSASVKASAGGVAGIEAGTEHTDSVEGPTMHRHGERYVNKGSEPYRALKLNQSVFIKRYKVRRRLAIVRTVVAGAGCHRLPRGDDEDEHVERGMDLDEGGSEGEDPDLVDILLDYMFETTAVETAIASDDDVACIIGSSHVEDFATYLRTLEPPVEIDGRDSSLPTGFLNQGDITRYRRERDASRRVITKADWIKWPNVSTEGSSKLFDICGLVEPPEADALSVKIKASALVNPQDPSHGCSCFSLSPDGKLLAASFGTSPILLWRLSDGMLVQRLHDEAHQDRNSCLAFSPDSREVFAGGKSGMVTAWNIRNGAARLRLSPHGDEVTAVAFSPYAESYIVTASGGDSSLRVWDRKAGQLVSTFDSRSKHAIKEITFLPPTLGSSDDLCRSLSPAIVYSLHASPGPQGHLSLDHIYDESDCVPVAVSHQCDRILVAKKYYGLEIHDSRTGKVRVTIYTGREVYPPAGFSPDDKEVYTTCGYGRDAESFDSRTGHLRHRYRMSSTVCAGAYSPDGAYLAFCTKFAVVQIHDPSSGLFLAQVDFDFRSGFHDIAFSKDSQRLICEPVG</sequence>
<accession>A0A9P3GPS8</accession>
<evidence type="ECO:0000256" key="1">
    <source>
        <dbReference type="ARBA" id="ARBA00022574"/>
    </source>
</evidence>
<comment type="caution">
    <text evidence="5">The sequence shown here is derived from an EMBL/GenBank/DDBJ whole genome shotgun (WGS) entry which is preliminary data.</text>
</comment>
<feature type="repeat" description="WD" evidence="3">
    <location>
        <begin position="486"/>
        <end position="527"/>
    </location>
</feature>
<feature type="region of interest" description="Disordered" evidence="4">
    <location>
        <begin position="290"/>
        <end position="311"/>
    </location>
</feature>
<protein>
    <submittedName>
        <fullName evidence="5">WD40 repeat domain-containing protein</fullName>
    </submittedName>
</protein>
<organism evidence="5 6">
    <name type="scientific">Phanerochaete sordida</name>
    <dbReference type="NCBI Taxonomy" id="48140"/>
    <lineage>
        <taxon>Eukaryota</taxon>
        <taxon>Fungi</taxon>
        <taxon>Dikarya</taxon>
        <taxon>Basidiomycota</taxon>
        <taxon>Agaricomycotina</taxon>
        <taxon>Agaricomycetes</taxon>
        <taxon>Polyporales</taxon>
        <taxon>Phanerochaetaceae</taxon>
        <taxon>Phanerochaete</taxon>
    </lineage>
</organism>
<dbReference type="SMART" id="SM00320">
    <property type="entry name" value="WD40"/>
    <property type="match status" value="4"/>
</dbReference>
<dbReference type="PROSITE" id="PS50294">
    <property type="entry name" value="WD_REPEATS_REGION"/>
    <property type="match status" value="1"/>
</dbReference>
<evidence type="ECO:0000256" key="4">
    <source>
        <dbReference type="SAM" id="MobiDB-lite"/>
    </source>
</evidence>
<dbReference type="PANTHER" id="PTHR44019">
    <property type="entry name" value="WD REPEAT-CONTAINING PROTEIN 55"/>
    <property type="match status" value="1"/>
</dbReference>
<evidence type="ECO:0000256" key="3">
    <source>
        <dbReference type="PROSITE-ProRule" id="PRU00221"/>
    </source>
</evidence>
<proteinExistence type="predicted"/>
<dbReference type="AlphaFoldDB" id="A0A9P3GPS8"/>
<dbReference type="Gene3D" id="2.130.10.10">
    <property type="entry name" value="YVTN repeat-like/Quinoprotein amine dehydrogenase"/>
    <property type="match status" value="2"/>
</dbReference>